<evidence type="ECO:0000313" key="5">
    <source>
        <dbReference type="Proteomes" id="UP000231414"/>
    </source>
</evidence>
<gene>
    <name evidence="3" type="primary">rpsP</name>
    <name evidence="4" type="ORF">COT52_00480</name>
</gene>
<keyword evidence="2 3" id="KW-0687">Ribonucleoprotein</keyword>
<evidence type="ECO:0000256" key="3">
    <source>
        <dbReference type="HAMAP-Rule" id="MF_00385"/>
    </source>
</evidence>
<organism evidence="4 5">
    <name type="scientific">candidate division WWE3 bacterium CG08_land_8_20_14_0_20_43_13</name>
    <dbReference type="NCBI Taxonomy" id="1975087"/>
    <lineage>
        <taxon>Bacteria</taxon>
        <taxon>Katanobacteria</taxon>
    </lineage>
</organism>
<comment type="similarity">
    <text evidence="3">Belongs to the bacterial ribosomal protein bS16 family.</text>
</comment>
<dbReference type="GO" id="GO:0003735">
    <property type="term" value="F:structural constituent of ribosome"/>
    <property type="evidence" value="ECO:0007669"/>
    <property type="project" value="InterPro"/>
</dbReference>
<accession>A0A2H0X826</accession>
<dbReference type="PANTHER" id="PTHR12919">
    <property type="entry name" value="30S RIBOSOMAL PROTEIN S16"/>
    <property type="match status" value="1"/>
</dbReference>
<dbReference type="InterPro" id="IPR023803">
    <property type="entry name" value="Ribosomal_bS16_dom_sf"/>
</dbReference>
<protein>
    <recommendedName>
        <fullName evidence="3">Small ribosomal subunit protein bS16</fullName>
    </recommendedName>
</protein>
<dbReference type="Proteomes" id="UP000231414">
    <property type="component" value="Unassembled WGS sequence"/>
</dbReference>
<dbReference type="NCBIfam" id="TIGR00002">
    <property type="entry name" value="S16"/>
    <property type="match status" value="1"/>
</dbReference>
<dbReference type="InterPro" id="IPR000307">
    <property type="entry name" value="Ribosomal_bS16"/>
</dbReference>
<evidence type="ECO:0000313" key="4">
    <source>
        <dbReference type="EMBL" id="PIS21090.1"/>
    </source>
</evidence>
<dbReference type="GO" id="GO:0005737">
    <property type="term" value="C:cytoplasm"/>
    <property type="evidence" value="ECO:0007669"/>
    <property type="project" value="UniProtKB-ARBA"/>
</dbReference>
<dbReference type="EMBL" id="PEYW01000006">
    <property type="protein sequence ID" value="PIS21090.1"/>
    <property type="molecule type" value="Genomic_DNA"/>
</dbReference>
<keyword evidence="1 3" id="KW-0689">Ribosomal protein</keyword>
<proteinExistence type="inferred from homology"/>
<dbReference type="Gene3D" id="3.30.1320.10">
    <property type="match status" value="1"/>
</dbReference>
<reference evidence="5" key="1">
    <citation type="submission" date="2017-09" db="EMBL/GenBank/DDBJ databases">
        <title>Depth-based differentiation of microbial function through sediment-hosted aquifers and enrichment of novel symbionts in the deep terrestrial subsurface.</title>
        <authorList>
            <person name="Probst A.J."/>
            <person name="Ladd B."/>
            <person name="Jarett J.K."/>
            <person name="Geller-Mcgrath D.E."/>
            <person name="Sieber C.M.K."/>
            <person name="Emerson J.B."/>
            <person name="Anantharaman K."/>
            <person name="Thomas B.C."/>
            <person name="Malmstrom R."/>
            <person name="Stieglmeier M."/>
            <person name="Klingl A."/>
            <person name="Woyke T."/>
            <person name="Ryan C.M."/>
            <person name="Banfield J.F."/>
        </authorList>
    </citation>
    <scope>NUCLEOTIDE SEQUENCE [LARGE SCALE GENOMIC DNA]</scope>
</reference>
<comment type="caution">
    <text evidence="4">The sequence shown here is derived from an EMBL/GenBank/DDBJ whole genome shotgun (WGS) entry which is preliminary data.</text>
</comment>
<dbReference type="Pfam" id="PF00886">
    <property type="entry name" value="Ribosomal_S16"/>
    <property type="match status" value="1"/>
</dbReference>
<dbReference type="SUPFAM" id="SSF54565">
    <property type="entry name" value="Ribosomal protein S16"/>
    <property type="match status" value="1"/>
</dbReference>
<dbReference type="AlphaFoldDB" id="A0A2H0X826"/>
<evidence type="ECO:0000256" key="1">
    <source>
        <dbReference type="ARBA" id="ARBA00022980"/>
    </source>
</evidence>
<evidence type="ECO:0000256" key="2">
    <source>
        <dbReference type="ARBA" id="ARBA00023274"/>
    </source>
</evidence>
<dbReference type="PANTHER" id="PTHR12919:SF20">
    <property type="entry name" value="SMALL RIBOSOMAL SUBUNIT PROTEIN BS16M"/>
    <property type="match status" value="1"/>
</dbReference>
<dbReference type="HAMAP" id="MF_00385">
    <property type="entry name" value="Ribosomal_bS16"/>
    <property type="match status" value="1"/>
</dbReference>
<dbReference type="GO" id="GO:0015935">
    <property type="term" value="C:small ribosomal subunit"/>
    <property type="evidence" value="ECO:0007669"/>
    <property type="project" value="TreeGrafter"/>
</dbReference>
<name>A0A2H0X826_UNCKA</name>
<dbReference type="GO" id="GO:0006412">
    <property type="term" value="P:translation"/>
    <property type="evidence" value="ECO:0007669"/>
    <property type="project" value="UniProtKB-UniRule"/>
</dbReference>
<sequence>MVKIRLAKVGKKNRPAYRIVAINSQSKRNGRSLDILGHFDPFQKEAGRFAVDKERLNKWIENGAQLSKAVSDLLDGVYKFSPYHGSTKKT</sequence>